<dbReference type="Gene3D" id="2.60.120.650">
    <property type="entry name" value="Cupin"/>
    <property type="match status" value="1"/>
</dbReference>
<feature type="compositionally biased region" description="Basic and acidic residues" evidence="2">
    <location>
        <begin position="317"/>
        <end position="326"/>
    </location>
</feature>
<gene>
    <name evidence="4" type="primary">g9550</name>
    <name evidence="4" type="ORF">VP750_LOCUS8605</name>
</gene>
<evidence type="ECO:0000256" key="1">
    <source>
        <dbReference type="SAM" id="Coils"/>
    </source>
</evidence>
<proteinExistence type="predicted"/>
<name>A0ABP1G3L0_9CHLO</name>
<evidence type="ECO:0000313" key="4">
    <source>
        <dbReference type="EMBL" id="CAL5226699.1"/>
    </source>
</evidence>
<dbReference type="Pfam" id="PF02373">
    <property type="entry name" value="JmjC"/>
    <property type="match status" value="1"/>
</dbReference>
<reference evidence="4 5" key="1">
    <citation type="submission" date="2024-06" db="EMBL/GenBank/DDBJ databases">
        <authorList>
            <person name="Kraege A."/>
            <person name="Thomma B."/>
        </authorList>
    </citation>
    <scope>NUCLEOTIDE SEQUENCE [LARGE SCALE GENOMIC DNA]</scope>
</reference>
<dbReference type="SMART" id="SM00558">
    <property type="entry name" value="JmjC"/>
    <property type="match status" value="1"/>
</dbReference>
<dbReference type="Proteomes" id="UP001497392">
    <property type="component" value="Unassembled WGS sequence"/>
</dbReference>
<organism evidence="4 5">
    <name type="scientific">Coccomyxa viridis</name>
    <dbReference type="NCBI Taxonomy" id="1274662"/>
    <lineage>
        <taxon>Eukaryota</taxon>
        <taxon>Viridiplantae</taxon>
        <taxon>Chlorophyta</taxon>
        <taxon>core chlorophytes</taxon>
        <taxon>Trebouxiophyceae</taxon>
        <taxon>Trebouxiophyceae incertae sedis</taxon>
        <taxon>Coccomyxaceae</taxon>
        <taxon>Coccomyxa</taxon>
    </lineage>
</organism>
<keyword evidence="5" id="KW-1185">Reference proteome</keyword>
<keyword evidence="1" id="KW-0175">Coiled coil</keyword>
<dbReference type="PANTHER" id="PTHR10694">
    <property type="entry name" value="LYSINE-SPECIFIC DEMETHYLASE"/>
    <property type="match status" value="1"/>
</dbReference>
<sequence>MPRIFRRKDGSASILAEPRAVRLERNGAPACAVSFADDGLAGKHMAGLPGISTPFAILSWPFTSALLHCEDAGLGAYNLLLNGAAKIWYIIPARKEAAFLQYLKEAIPNGMGLSYIKQLLPQIPLAQMAALGAVRIVQKPGQAVVTCPGLVFHFTLSCGTSEAEATNFYLDSPDTTFVDIWHRWCQYARDCTLDLRMLPRPDSRPSQWLQSVCDDRNHVAWTIGEWMEEQGSSSTCSGALVPCHIIDESGLIPQLSEEEFVNAPAPGKWGRAEELAQDARLCASGTAYAEELQLPTAPVPQMRGKGVATASTGGAENPERIIDSSKKPKPTTGKQPDARSQSIACHKAKKAKPSDKPDEISLVEFDAFMASLKKTLLESTVPTAKYTEMKQERDELLSRTAALEKRCADAEELLEGFNCSLSSLQATWTAKAKAFTDAQDS</sequence>
<comment type="caution">
    <text evidence="4">The sequence shown here is derived from an EMBL/GenBank/DDBJ whole genome shotgun (WGS) entry which is preliminary data.</text>
</comment>
<dbReference type="SUPFAM" id="SSF51197">
    <property type="entry name" value="Clavaminate synthase-like"/>
    <property type="match status" value="1"/>
</dbReference>
<feature type="compositionally biased region" description="Polar residues" evidence="2">
    <location>
        <begin position="332"/>
        <end position="343"/>
    </location>
</feature>
<dbReference type="EMBL" id="CAXHTA020000016">
    <property type="protein sequence ID" value="CAL5226699.1"/>
    <property type="molecule type" value="Genomic_DNA"/>
</dbReference>
<feature type="region of interest" description="Disordered" evidence="2">
    <location>
        <begin position="299"/>
        <end position="356"/>
    </location>
</feature>
<evidence type="ECO:0000259" key="3">
    <source>
        <dbReference type="PROSITE" id="PS51184"/>
    </source>
</evidence>
<dbReference type="InterPro" id="IPR003347">
    <property type="entry name" value="JmjC_dom"/>
</dbReference>
<protein>
    <submittedName>
        <fullName evidence="4">G9550 protein</fullName>
    </submittedName>
</protein>
<accession>A0ABP1G3L0</accession>
<dbReference type="PROSITE" id="PS51184">
    <property type="entry name" value="JMJC"/>
    <property type="match status" value="1"/>
</dbReference>
<evidence type="ECO:0000313" key="5">
    <source>
        <dbReference type="Proteomes" id="UP001497392"/>
    </source>
</evidence>
<evidence type="ECO:0000256" key="2">
    <source>
        <dbReference type="SAM" id="MobiDB-lite"/>
    </source>
</evidence>
<feature type="domain" description="JmjC" evidence="3">
    <location>
        <begin position="19"/>
        <end position="185"/>
    </location>
</feature>
<feature type="coiled-coil region" evidence="1">
    <location>
        <begin position="386"/>
        <end position="413"/>
    </location>
</feature>